<dbReference type="FunFam" id="3.30.590.10:FF:000004">
    <property type="entry name" value="Glutamine synthetase"/>
    <property type="match status" value="1"/>
</dbReference>
<dbReference type="Proteomes" id="UP001516023">
    <property type="component" value="Unassembled WGS sequence"/>
</dbReference>
<dbReference type="AlphaFoldDB" id="A0ABD3PTA6"/>
<keyword evidence="3 9" id="KW-0436">Ligase</keyword>
<evidence type="ECO:0000256" key="3">
    <source>
        <dbReference type="ARBA" id="ARBA00022598"/>
    </source>
</evidence>
<dbReference type="EC" id="6.3.1.2" evidence="2 9"/>
<dbReference type="PROSITE" id="PS51987">
    <property type="entry name" value="GS_CATALYTIC"/>
    <property type="match status" value="1"/>
</dbReference>
<feature type="domain" description="GS catalytic" evidence="12">
    <location>
        <begin position="156"/>
        <end position="418"/>
    </location>
</feature>
<dbReference type="PROSITE" id="PS00180">
    <property type="entry name" value="GLNA_1"/>
    <property type="match status" value="1"/>
</dbReference>
<evidence type="ECO:0000313" key="13">
    <source>
        <dbReference type="EMBL" id="KAL3791232.1"/>
    </source>
</evidence>
<evidence type="ECO:0000256" key="4">
    <source>
        <dbReference type="ARBA" id="ARBA00022741"/>
    </source>
</evidence>
<comment type="caution">
    <text evidence="13">The sequence shown here is derived from an EMBL/GenBank/DDBJ whole genome shotgun (WGS) entry which is preliminary data.</text>
</comment>
<dbReference type="InterPro" id="IPR027302">
    <property type="entry name" value="Gln_synth_N_conserv_site"/>
</dbReference>
<evidence type="ECO:0000256" key="7">
    <source>
        <dbReference type="PROSITE-ProRule" id="PRU01330"/>
    </source>
</evidence>
<keyword evidence="5 9" id="KW-0067">ATP-binding</keyword>
<evidence type="ECO:0000256" key="5">
    <source>
        <dbReference type="ARBA" id="ARBA00022840"/>
    </source>
</evidence>
<accession>A0ABD3PTA6</accession>
<keyword evidence="10" id="KW-0732">Signal</keyword>
<evidence type="ECO:0000256" key="6">
    <source>
        <dbReference type="ARBA" id="ARBA00049436"/>
    </source>
</evidence>
<name>A0ABD3PTA6_9STRA</name>
<proteinExistence type="inferred from homology"/>
<evidence type="ECO:0000256" key="10">
    <source>
        <dbReference type="SAM" id="SignalP"/>
    </source>
</evidence>
<dbReference type="SUPFAM" id="SSF55931">
    <property type="entry name" value="Glutamine synthetase/guanido kinase"/>
    <property type="match status" value="1"/>
</dbReference>
<dbReference type="GO" id="GO:0005524">
    <property type="term" value="F:ATP binding"/>
    <property type="evidence" value="ECO:0007669"/>
    <property type="project" value="UniProtKB-KW"/>
</dbReference>
<dbReference type="GO" id="GO:0004356">
    <property type="term" value="F:glutamine synthetase activity"/>
    <property type="evidence" value="ECO:0007669"/>
    <property type="project" value="UniProtKB-EC"/>
</dbReference>
<evidence type="ECO:0000256" key="8">
    <source>
        <dbReference type="RuleBase" id="RU000384"/>
    </source>
</evidence>
<dbReference type="SUPFAM" id="SSF54368">
    <property type="entry name" value="Glutamine synthetase, N-terminal domain"/>
    <property type="match status" value="1"/>
</dbReference>
<feature type="chain" id="PRO_5044878342" description="Glutamine synthetase" evidence="10">
    <location>
        <begin position="17"/>
        <end position="418"/>
    </location>
</feature>
<dbReference type="InterPro" id="IPR050292">
    <property type="entry name" value="Glutamine_Synthetase"/>
</dbReference>
<evidence type="ECO:0000313" key="14">
    <source>
        <dbReference type="Proteomes" id="UP001516023"/>
    </source>
</evidence>
<comment type="similarity">
    <text evidence="1 7 8">Belongs to the glutamine synthetase family.</text>
</comment>
<dbReference type="InterPro" id="IPR027303">
    <property type="entry name" value="Gln_synth_gly_rich_site"/>
</dbReference>
<dbReference type="Gene3D" id="3.10.20.70">
    <property type="entry name" value="Glutamine synthetase, N-terminal domain"/>
    <property type="match status" value="1"/>
</dbReference>
<feature type="domain" description="GS beta-grasp" evidence="11">
    <location>
        <begin position="65"/>
        <end position="149"/>
    </location>
</feature>
<dbReference type="PANTHER" id="PTHR20852">
    <property type="entry name" value="GLUTAMINE SYNTHETASE"/>
    <property type="match status" value="1"/>
</dbReference>
<dbReference type="Pfam" id="PF03951">
    <property type="entry name" value="Gln-synt_N"/>
    <property type="match status" value="1"/>
</dbReference>
<sequence length="418" mass="45814">MKLALAILTIAASASAFAPSLTTPTRHVATSLSMVNPLDITTGRAQLDHDVINRFNSLPYPADKVLAEYVWVDAKGECRSKTRTLPVKRAASVETLPRWNFDGSSTGQAPGDDSEVILRPCRIFKDPFRPRTDGVDNILVMCDTYTPAGEPLPTNTRAIAAKAFEGNESEEIWFGLEQEFTLFNLDQRTPLGWPKGGVPSRPQGPYYCSVGPENSFGRAITDAHYRACLFAGIEVSGTNGEVMPGQQEYQVGPCVGIDAGDQLYMSRYILQRVCEEFQVYCTLHPKPIVEGDWNGAGMHTNVSTKAMREPGGIEVIKKAIYKLAAKHQEHIAVYGEGNELRLTGKHETASIDQFSFGVANRGASVRIGRDTESEGMGYFEDRRPSSNADPYLVTGKIMATIMEDVDVPEVKALDRAEA</sequence>
<organism evidence="13 14">
    <name type="scientific">Cyclotella cryptica</name>
    <dbReference type="NCBI Taxonomy" id="29204"/>
    <lineage>
        <taxon>Eukaryota</taxon>
        <taxon>Sar</taxon>
        <taxon>Stramenopiles</taxon>
        <taxon>Ochrophyta</taxon>
        <taxon>Bacillariophyta</taxon>
        <taxon>Coscinodiscophyceae</taxon>
        <taxon>Thalassiosirophycidae</taxon>
        <taxon>Stephanodiscales</taxon>
        <taxon>Stephanodiscaceae</taxon>
        <taxon>Cyclotella</taxon>
    </lineage>
</organism>
<dbReference type="InterPro" id="IPR036651">
    <property type="entry name" value="Gln_synt_N_sf"/>
</dbReference>
<protein>
    <recommendedName>
        <fullName evidence="2 9">Glutamine synthetase</fullName>
        <ecNumber evidence="2 9">6.3.1.2</ecNumber>
    </recommendedName>
</protein>
<evidence type="ECO:0000259" key="11">
    <source>
        <dbReference type="PROSITE" id="PS51986"/>
    </source>
</evidence>
<keyword evidence="4 9" id="KW-0547">Nucleotide-binding</keyword>
<dbReference type="InterPro" id="IPR008146">
    <property type="entry name" value="Gln_synth_cat_dom"/>
</dbReference>
<evidence type="ECO:0000256" key="9">
    <source>
        <dbReference type="RuleBase" id="RU004356"/>
    </source>
</evidence>
<dbReference type="Pfam" id="PF00120">
    <property type="entry name" value="Gln-synt_C"/>
    <property type="match status" value="1"/>
</dbReference>
<evidence type="ECO:0000256" key="2">
    <source>
        <dbReference type="ARBA" id="ARBA00012937"/>
    </source>
</evidence>
<feature type="signal peptide" evidence="10">
    <location>
        <begin position="1"/>
        <end position="16"/>
    </location>
</feature>
<reference evidence="13 14" key="1">
    <citation type="journal article" date="2020" name="G3 (Bethesda)">
        <title>Improved Reference Genome for Cyclotella cryptica CCMP332, a Model for Cell Wall Morphogenesis, Salinity Adaptation, and Lipid Production in Diatoms (Bacillariophyta).</title>
        <authorList>
            <person name="Roberts W.R."/>
            <person name="Downey K.M."/>
            <person name="Ruck E.C."/>
            <person name="Traller J.C."/>
            <person name="Alverson A.J."/>
        </authorList>
    </citation>
    <scope>NUCLEOTIDE SEQUENCE [LARGE SCALE GENOMIC DNA]</scope>
    <source>
        <strain evidence="13 14">CCMP332</strain>
    </source>
</reference>
<keyword evidence="14" id="KW-1185">Reference proteome</keyword>
<dbReference type="Gene3D" id="3.30.590.10">
    <property type="entry name" value="Glutamine synthetase/guanido kinase, catalytic domain"/>
    <property type="match status" value="1"/>
</dbReference>
<dbReference type="PROSITE" id="PS51986">
    <property type="entry name" value="GS_BETA_GRASP"/>
    <property type="match status" value="1"/>
</dbReference>
<dbReference type="PROSITE" id="PS00181">
    <property type="entry name" value="GLNA_ATP"/>
    <property type="match status" value="1"/>
</dbReference>
<dbReference type="SMART" id="SM01230">
    <property type="entry name" value="Gln-synt_C"/>
    <property type="match status" value="1"/>
</dbReference>
<dbReference type="PANTHER" id="PTHR20852:SF57">
    <property type="entry name" value="GLUTAMINE SYNTHETASE 2 CYTOPLASMIC"/>
    <property type="match status" value="1"/>
</dbReference>
<evidence type="ECO:0000259" key="12">
    <source>
        <dbReference type="PROSITE" id="PS51987"/>
    </source>
</evidence>
<dbReference type="EMBL" id="JABMIG020000116">
    <property type="protein sequence ID" value="KAL3791232.1"/>
    <property type="molecule type" value="Genomic_DNA"/>
</dbReference>
<dbReference type="InterPro" id="IPR014746">
    <property type="entry name" value="Gln_synth/guanido_kin_cat_dom"/>
</dbReference>
<dbReference type="InterPro" id="IPR008147">
    <property type="entry name" value="Gln_synt_N"/>
</dbReference>
<gene>
    <name evidence="13" type="ORF">HJC23_000849</name>
</gene>
<evidence type="ECO:0000256" key="1">
    <source>
        <dbReference type="ARBA" id="ARBA00009897"/>
    </source>
</evidence>
<comment type="catalytic activity">
    <reaction evidence="6 9">
        <text>L-glutamate + NH4(+) + ATP = L-glutamine + ADP + phosphate + H(+)</text>
        <dbReference type="Rhea" id="RHEA:16169"/>
        <dbReference type="ChEBI" id="CHEBI:15378"/>
        <dbReference type="ChEBI" id="CHEBI:28938"/>
        <dbReference type="ChEBI" id="CHEBI:29985"/>
        <dbReference type="ChEBI" id="CHEBI:30616"/>
        <dbReference type="ChEBI" id="CHEBI:43474"/>
        <dbReference type="ChEBI" id="CHEBI:58359"/>
        <dbReference type="ChEBI" id="CHEBI:456216"/>
        <dbReference type="EC" id="6.3.1.2"/>
    </reaction>
</comment>